<name>A0ABY2Z0P4_9BACT</name>
<keyword evidence="1" id="KW-1133">Transmembrane helix</keyword>
<reference evidence="2" key="1">
    <citation type="submission" date="2019-06" db="EMBL/GenBank/DDBJ databases">
        <title>Mycoplasma neophronis type strain whole genome sequence.</title>
        <authorList>
            <person name="Spergser J."/>
        </authorList>
    </citation>
    <scope>NUCLEOTIDE SEQUENCE [LARGE SCALE GENOMIC DNA]</scope>
    <source>
        <strain evidence="2">DSM 24097</strain>
    </source>
</reference>
<feature type="transmembrane region" description="Helical" evidence="1">
    <location>
        <begin position="12"/>
        <end position="34"/>
    </location>
</feature>
<sequence length="141" mass="15737">MKKIKKLNIANLVFSAMYFVTALIFLIVILQQVFKAPRQGYESQDAIGGVVLYSVTYVSAMAVLSIFGITTTILSVVTGILLTKHSKYKTWGNALSVFGILQFALITLIINIVILVKLNNEKEEKPLMTLDQKNNNTSYFI</sequence>
<organism evidence="2 3">
    <name type="scientific">Metamycoplasma neophronis</name>
    <dbReference type="NCBI Taxonomy" id="872983"/>
    <lineage>
        <taxon>Bacteria</taxon>
        <taxon>Bacillati</taxon>
        <taxon>Mycoplasmatota</taxon>
        <taxon>Mycoplasmoidales</taxon>
        <taxon>Metamycoplasmataceae</taxon>
        <taxon>Metamycoplasma</taxon>
    </lineage>
</organism>
<comment type="caution">
    <text evidence="2">The sequence shown here is derived from an EMBL/GenBank/DDBJ whole genome shotgun (WGS) entry which is preliminary data.</text>
</comment>
<protein>
    <recommendedName>
        <fullName evidence="4">DUF4064 domain-containing protein</fullName>
    </recommendedName>
</protein>
<dbReference type="Proteomes" id="UP000316851">
    <property type="component" value="Unassembled WGS sequence"/>
</dbReference>
<proteinExistence type="predicted"/>
<dbReference type="EMBL" id="VHHP01000001">
    <property type="protein sequence ID" value="TPR54722.1"/>
    <property type="molecule type" value="Genomic_DNA"/>
</dbReference>
<keyword evidence="1" id="KW-0472">Membrane</keyword>
<gene>
    <name evidence="2" type="ORF">FJR74_00415</name>
</gene>
<feature type="transmembrane region" description="Helical" evidence="1">
    <location>
        <begin position="94"/>
        <end position="116"/>
    </location>
</feature>
<dbReference type="RefSeq" id="WP_140914575.1">
    <property type="nucleotide sequence ID" value="NZ_VHHP01000001.1"/>
</dbReference>
<keyword evidence="1" id="KW-0812">Transmembrane</keyword>
<accession>A0ABY2Z0P4</accession>
<evidence type="ECO:0000313" key="3">
    <source>
        <dbReference type="Proteomes" id="UP000316851"/>
    </source>
</evidence>
<feature type="transmembrane region" description="Helical" evidence="1">
    <location>
        <begin position="54"/>
        <end position="82"/>
    </location>
</feature>
<evidence type="ECO:0008006" key="4">
    <source>
        <dbReference type="Google" id="ProtNLM"/>
    </source>
</evidence>
<evidence type="ECO:0000313" key="2">
    <source>
        <dbReference type="EMBL" id="TPR54722.1"/>
    </source>
</evidence>
<keyword evidence="3" id="KW-1185">Reference proteome</keyword>
<evidence type="ECO:0000256" key="1">
    <source>
        <dbReference type="SAM" id="Phobius"/>
    </source>
</evidence>